<dbReference type="Pfam" id="PF22936">
    <property type="entry name" value="Pol_BBD"/>
    <property type="match status" value="1"/>
</dbReference>
<dbReference type="EMBL" id="BKCJ010243614">
    <property type="protein sequence ID" value="GEZ12687.1"/>
    <property type="molecule type" value="Genomic_DNA"/>
</dbReference>
<proteinExistence type="predicted"/>
<dbReference type="SMART" id="SM00343">
    <property type="entry name" value="ZnF_C2HC"/>
    <property type="match status" value="2"/>
</dbReference>
<evidence type="ECO:0000313" key="3">
    <source>
        <dbReference type="EMBL" id="GEZ12687.1"/>
    </source>
</evidence>
<comment type="caution">
    <text evidence="3">The sequence shown here is derived from an EMBL/GenBank/DDBJ whole genome shotgun (WGS) entry which is preliminary data.</text>
</comment>
<feature type="compositionally biased region" description="Basic and acidic residues" evidence="1">
    <location>
        <begin position="227"/>
        <end position="242"/>
    </location>
</feature>
<dbReference type="Gene3D" id="4.10.60.10">
    <property type="entry name" value="Zinc finger, CCHC-type"/>
    <property type="match status" value="1"/>
</dbReference>
<organism evidence="3">
    <name type="scientific">Tanacetum cinerariifolium</name>
    <name type="common">Dalmatian daisy</name>
    <name type="synonym">Chrysanthemum cinerariifolium</name>
    <dbReference type="NCBI Taxonomy" id="118510"/>
    <lineage>
        <taxon>Eukaryota</taxon>
        <taxon>Viridiplantae</taxon>
        <taxon>Streptophyta</taxon>
        <taxon>Embryophyta</taxon>
        <taxon>Tracheophyta</taxon>
        <taxon>Spermatophyta</taxon>
        <taxon>Magnoliopsida</taxon>
        <taxon>eudicotyledons</taxon>
        <taxon>Gunneridae</taxon>
        <taxon>Pentapetalae</taxon>
        <taxon>asterids</taxon>
        <taxon>campanulids</taxon>
        <taxon>Asterales</taxon>
        <taxon>Asteraceae</taxon>
        <taxon>Asteroideae</taxon>
        <taxon>Anthemideae</taxon>
        <taxon>Anthemidinae</taxon>
        <taxon>Tanacetum</taxon>
    </lineage>
</organism>
<feature type="domain" description="CCHC-type" evidence="2">
    <location>
        <begin position="527"/>
        <end position="543"/>
    </location>
</feature>
<dbReference type="GO" id="GO:0008270">
    <property type="term" value="F:zinc ion binding"/>
    <property type="evidence" value="ECO:0007669"/>
    <property type="project" value="InterPro"/>
</dbReference>
<reference evidence="3" key="1">
    <citation type="journal article" date="2019" name="Sci. Rep.">
        <title>Draft genome of Tanacetum cinerariifolium, the natural source of mosquito coil.</title>
        <authorList>
            <person name="Yamashiro T."/>
            <person name="Shiraishi A."/>
            <person name="Satake H."/>
            <person name="Nakayama K."/>
        </authorList>
    </citation>
    <scope>NUCLEOTIDE SEQUENCE</scope>
</reference>
<evidence type="ECO:0000259" key="2">
    <source>
        <dbReference type="SMART" id="SM00343"/>
    </source>
</evidence>
<accession>A0A699I3T7</accession>
<evidence type="ECO:0000256" key="1">
    <source>
        <dbReference type="SAM" id="MobiDB-lite"/>
    </source>
</evidence>
<sequence length="717" mass="80600">MALPNKHQLKFNSHKDAKTLMDALEKRFGGNTKTKKVQKTLLKQQFEKFSGSSSEGLDQIHDRLQKLVSQLKIHRVSLSQEDVNLKFLCSLPSEWKTHTLIWRNKTNLEDKSLDDLFNSLKIYESEVKHSSSIGTDSYNLAFVSSTPTDSTTNSVSAVVNVSAIDVDDLEEMDLKWQMAMLTMRARSFLQKTGRNLGANGPTSMGFGMNKVECYNYHRKGHFARECRSPKDSRRTAVAEPQRRNIPVKTSTSNALVSQCDGTGTYDWSYQAEEEPTNFALMAFTPFSSNSSSDNEVSSCSKACSKAYYQLQTQYDTLTENFRKSQFDVISYQTGLESVEARLLVYKQNESVLEENIKLLNIKVQLRDTALTTLRQKLDTTEKEKYDLNMNWPPSNLYDRFVPSSGYHVVPPPVTGTFMPPKPDLVFHTPPSDENEQLAFNVQISPTKPEQDLSSRLSAPIIKDWVSDSKEDDMPQVSKDVPSFAQSSELVKSPRHYGQLFQAHILVAPTVPLRSNPHLKGSRRTKKACFVCKSVDHLIKDCDFHARKLAHRTYASRDIHKHAVKPIFSMTRPKLASRAVSKSKSPHRRHLPRHPSSNSSNSPSRVTVAKASVVSAAQDKKGTWGTPQQALRDKGIIDSGCSRHMTGNMSYFSNFEELNGGYVAFGGNPKGVLSSDFKLPDASQVLLRVPRENNMYNVNLRNIVPSGDLTCLFCKSNT</sequence>
<gene>
    <name evidence="3" type="ORF">Tci_484660</name>
</gene>
<dbReference type="Pfam" id="PF14223">
    <property type="entry name" value="Retrotran_gag_2"/>
    <property type="match status" value="1"/>
</dbReference>
<dbReference type="AlphaFoldDB" id="A0A699I3T7"/>
<name>A0A699I3T7_TANCI</name>
<dbReference type="InterPro" id="IPR001878">
    <property type="entry name" value="Znf_CCHC"/>
</dbReference>
<feature type="region of interest" description="Disordered" evidence="1">
    <location>
        <begin position="227"/>
        <end position="251"/>
    </location>
</feature>
<dbReference type="InterPro" id="IPR054722">
    <property type="entry name" value="PolX-like_BBD"/>
</dbReference>
<dbReference type="SUPFAM" id="SSF57756">
    <property type="entry name" value="Retrovirus zinc finger-like domains"/>
    <property type="match status" value="1"/>
</dbReference>
<feature type="domain" description="CCHC-type" evidence="2">
    <location>
        <begin position="212"/>
        <end position="228"/>
    </location>
</feature>
<dbReference type="InterPro" id="IPR036875">
    <property type="entry name" value="Znf_CCHC_sf"/>
</dbReference>
<dbReference type="GO" id="GO:0003676">
    <property type="term" value="F:nucleic acid binding"/>
    <property type="evidence" value="ECO:0007669"/>
    <property type="project" value="InterPro"/>
</dbReference>
<protein>
    <recommendedName>
        <fullName evidence="2">CCHC-type domain-containing protein</fullName>
    </recommendedName>
</protein>
<feature type="compositionally biased region" description="Low complexity" evidence="1">
    <location>
        <begin position="593"/>
        <end position="611"/>
    </location>
</feature>
<feature type="compositionally biased region" description="Basic residues" evidence="1">
    <location>
        <begin position="583"/>
        <end position="592"/>
    </location>
</feature>
<feature type="region of interest" description="Disordered" evidence="1">
    <location>
        <begin position="573"/>
        <end position="611"/>
    </location>
</feature>